<feature type="non-terminal residue" evidence="1">
    <location>
        <position position="947"/>
    </location>
</feature>
<comment type="caution">
    <text evidence="1">The sequence shown here is derived from an EMBL/GenBank/DDBJ whole genome shotgun (WGS) entry which is preliminary data.</text>
</comment>
<reference evidence="1 2" key="1">
    <citation type="journal article" date="2021" name="Nat. Plants">
        <title>The Taxus genome provides insights into paclitaxel biosynthesis.</title>
        <authorList>
            <person name="Xiong X."/>
            <person name="Gou J."/>
            <person name="Liao Q."/>
            <person name="Li Y."/>
            <person name="Zhou Q."/>
            <person name="Bi G."/>
            <person name="Li C."/>
            <person name="Du R."/>
            <person name="Wang X."/>
            <person name="Sun T."/>
            <person name="Guo L."/>
            <person name="Liang H."/>
            <person name="Lu P."/>
            <person name="Wu Y."/>
            <person name="Zhang Z."/>
            <person name="Ro D.K."/>
            <person name="Shang Y."/>
            <person name="Huang S."/>
            <person name="Yan J."/>
        </authorList>
    </citation>
    <scope>NUCLEOTIDE SEQUENCE [LARGE SCALE GENOMIC DNA]</scope>
    <source>
        <strain evidence="1">Ta-2019</strain>
    </source>
</reference>
<accession>A0AA38CF27</accession>
<name>A0AA38CF27_TAXCH</name>
<dbReference type="InterPro" id="IPR044968">
    <property type="entry name" value="PRD1"/>
</dbReference>
<dbReference type="GO" id="GO:0042138">
    <property type="term" value="P:meiotic DNA double-strand break formation"/>
    <property type="evidence" value="ECO:0007669"/>
    <property type="project" value="InterPro"/>
</dbReference>
<dbReference type="PANTHER" id="PTHR36379:SF1">
    <property type="entry name" value="PUTATIVE RECOMBINATION INITIATION DEFECT 1-RELATED"/>
    <property type="match status" value="1"/>
</dbReference>
<gene>
    <name evidence="1" type="ORF">KI387_031057</name>
</gene>
<organism evidence="1 2">
    <name type="scientific">Taxus chinensis</name>
    <name type="common">Chinese yew</name>
    <name type="synonym">Taxus wallichiana var. chinensis</name>
    <dbReference type="NCBI Taxonomy" id="29808"/>
    <lineage>
        <taxon>Eukaryota</taxon>
        <taxon>Viridiplantae</taxon>
        <taxon>Streptophyta</taxon>
        <taxon>Embryophyta</taxon>
        <taxon>Tracheophyta</taxon>
        <taxon>Spermatophyta</taxon>
        <taxon>Pinopsida</taxon>
        <taxon>Pinidae</taxon>
        <taxon>Conifers II</taxon>
        <taxon>Cupressales</taxon>
        <taxon>Taxaceae</taxon>
        <taxon>Taxus</taxon>
    </lineage>
</organism>
<dbReference type="EMBL" id="JAHRHJ020000010">
    <property type="protein sequence ID" value="KAH9299375.1"/>
    <property type="molecule type" value="Genomic_DNA"/>
</dbReference>
<keyword evidence="2" id="KW-1185">Reference proteome</keyword>
<evidence type="ECO:0000313" key="1">
    <source>
        <dbReference type="EMBL" id="KAH9299375.1"/>
    </source>
</evidence>
<evidence type="ECO:0008006" key="3">
    <source>
        <dbReference type="Google" id="ProtNLM"/>
    </source>
</evidence>
<proteinExistence type="predicted"/>
<dbReference type="Proteomes" id="UP000824469">
    <property type="component" value="Unassembled WGS sequence"/>
</dbReference>
<dbReference type="AlphaFoldDB" id="A0AA38CF27"/>
<evidence type="ECO:0000313" key="2">
    <source>
        <dbReference type="Proteomes" id="UP000824469"/>
    </source>
</evidence>
<sequence>MEEEEEEERHCRQGHRASLQVRTSGGGSICLVCFSNLFTQSTSALTVHRAYAISQLSCALDDTLFKNILFQNHRHFLVSPLSLAIYSASDQTLANDITHVITKLCTISLTNLTDDNADNNILVQDFIHHLLLHLASSALVWTPTLAYALHCLGLLLELHCGSNNAVPDSLRNQKVFMSNLVSGLHLPGQEVFHISFANYNEEKDSHMEADNVAETAECHESLINGSFVRTFAEAVKGPLLSSDVQVQISALELIHYYTYQIEGVDIIKELSILVEEGTSDYIFETLRVSDNKEPIVIWCIRILNLLSTAEHAFTRRFTVGFTTVTRVLGHVAGITLHPVQTDTILLISAWLSNSPGIISAGQAEDLLLILIKMLNQHGIGDVGLSSEAFNAVCSAFIALLKTPSCHAIKGLTVNSIHAVLKRAISSACDSKHNETMLNSLYFFNEAFMFTLDISNSEPSDIEVAKANLVDICEIYLLPSVSRMSENEETTRALLQTFNYILKDTSLVQTKKLAEKLVVSQWFSFSFECLARFPTEDMRNDIFLVLSFLIEQLAGDGMGEVVREASHNLPLDPVDLLFLLGQRSSYSSELHCSQIAIISILHTSHLYGDRFADDSQVLACLEQYILVNASDSLCAATNSATLIQILDLYALIRDTHMNYPLLFSVEAEKMLLRVIADSECDIFSSRIPKAVLRWLFQQDEIQEFLMPRILSLCKCIYCAEKGAELGFQKDDTSENPNSYSPHFNIVVLAELVDQEDCGTAVLVLLLNQMIDRHLEDELRAVLCVLMRIIKIFPGASNWFCTNGVLVALHRSYFASISSETLISVTMMVFSILCSAKFKVLMEEDLWLAIANQVIHLLVGKLKDKNSANHEGVILFSLLALILQKSRPEEGLLMESSRAIVINTHLGSRVESIIKNASARGAALAQLDERTSSGQILISALVYHFFWLR</sequence>
<dbReference type="PANTHER" id="PTHR36379">
    <property type="entry name" value="PROTEIN PRD1"/>
    <property type="match status" value="1"/>
</dbReference>
<protein>
    <recommendedName>
        <fullName evidence="3">Protein PRD1</fullName>
    </recommendedName>
</protein>